<dbReference type="STRING" id="1144300.PS3_7787"/>
<dbReference type="InterPro" id="IPR019734">
    <property type="entry name" value="TPR_rpt"/>
</dbReference>
<dbReference type="InterPro" id="IPR051012">
    <property type="entry name" value="CellSynth/LPSAsmb/PSIAsmb"/>
</dbReference>
<dbReference type="Pfam" id="PF13424">
    <property type="entry name" value="TPR_12"/>
    <property type="match status" value="1"/>
</dbReference>
<gene>
    <name evidence="4" type="ORF">PS3_7787</name>
</gene>
<dbReference type="SUPFAM" id="SSF48452">
    <property type="entry name" value="TPR-like"/>
    <property type="match status" value="1"/>
</dbReference>
<evidence type="ECO:0000256" key="1">
    <source>
        <dbReference type="ARBA" id="ARBA00022737"/>
    </source>
</evidence>
<evidence type="ECO:0000256" key="3">
    <source>
        <dbReference type="PROSITE-ProRule" id="PRU00339"/>
    </source>
</evidence>
<organism evidence="4 5">
    <name type="scientific">Limosilactobacillus gastricus PS3</name>
    <dbReference type="NCBI Taxonomy" id="1144300"/>
    <lineage>
        <taxon>Bacteria</taxon>
        <taxon>Bacillati</taxon>
        <taxon>Bacillota</taxon>
        <taxon>Bacilli</taxon>
        <taxon>Lactobacillales</taxon>
        <taxon>Lactobacillaceae</taxon>
        <taxon>Limosilactobacillus</taxon>
    </lineage>
</organism>
<evidence type="ECO:0000313" key="5">
    <source>
        <dbReference type="Proteomes" id="UP000004567"/>
    </source>
</evidence>
<keyword evidence="2 3" id="KW-0802">TPR repeat</keyword>
<comment type="caution">
    <text evidence="4">The sequence shown here is derived from an EMBL/GenBank/DDBJ whole genome shotgun (WGS) entry which is preliminary data.</text>
</comment>
<evidence type="ECO:0000256" key="2">
    <source>
        <dbReference type="ARBA" id="ARBA00022803"/>
    </source>
</evidence>
<dbReference type="InterPro" id="IPR011990">
    <property type="entry name" value="TPR-like_helical_dom_sf"/>
</dbReference>
<dbReference type="Gene3D" id="1.25.40.10">
    <property type="entry name" value="Tetratricopeptide repeat domain"/>
    <property type="match status" value="2"/>
</dbReference>
<dbReference type="Pfam" id="PF14559">
    <property type="entry name" value="TPR_19"/>
    <property type="match status" value="1"/>
</dbReference>
<dbReference type="EMBL" id="AICN01000078">
    <property type="protein sequence ID" value="EHS84692.1"/>
    <property type="molecule type" value="Genomic_DNA"/>
</dbReference>
<keyword evidence="1" id="KW-0677">Repeat</keyword>
<reference evidence="4 5" key="1">
    <citation type="journal article" date="2013" name="Genome Announc.">
        <title>Genome Sequence of Lactobacillus gastricus PS3, a Strain Isolated from Human Milk.</title>
        <authorList>
            <person name="Martin V."/>
            <person name="Cardenas N."/>
            <person name="Jimenez E."/>
            <person name="Maldonado A."/>
            <person name="Rodriguez J.M."/>
            <person name="Fernandez L."/>
        </authorList>
    </citation>
    <scope>NUCLEOTIDE SEQUENCE [LARGE SCALE GENOMIC DNA]</scope>
    <source>
        <strain evidence="4 5">PS3</strain>
    </source>
</reference>
<protein>
    <submittedName>
        <fullName evidence="4">Tetratricopeptide TPR_2 repeat protein</fullName>
    </submittedName>
</protein>
<dbReference type="AlphaFoldDB" id="H4GL62"/>
<dbReference type="RefSeq" id="WP_007122794.1">
    <property type="nucleotide sequence ID" value="NZ_AICN01000078.1"/>
</dbReference>
<dbReference type="PANTHER" id="PTHR45586">
    <property type="entry name" value="TPR REPEAT-CONTAINING PROTEIN PA4667"/>
    <property type="match status" value="1"/>
</dbReference>
<proteinExistence type="predicted"/>
<dbReference type="PANTHER" id="PTHR45586:SF1">
    <property type="entry name" value="LIPOPOLYSACCHARIDE ASSEMBLY PROTEIN B"/>
    <property type="match status" value="1"/>
</dbReference>
<feature type="repeat" description="TPR" evidence="3">
    <location>
        <begin position="101"/>
        <end position="134"/>
    </location>
</feature>
<feature type="repeat" description="TPR" evidence="3">
    <location>
        <begin position="28"/>
        <end position="61"/>
    </location>
</feature>
<name>H4GL62_9LACO</name>
<accession>H4GL62</accession>
<dbReference type="PROSITE" id="PS50005">
    <property type="entry name" value="TPR"/>
    <property type="match status" value="3"/>
</dbReference>
<feature type="repeat" description="TPR" evidence="3">
    <location>
        <begin position="135"/>
        <end position="168"/>
    </location>
</feature>
<dbReference type="OrthoDB" id="2329209at2"/>
<sequence>MDPKVQSNQSEKLVHSLVQAIDQEPTKFNNYYELGSLLTRLQDFEQAEELFMKALGIFEQRDDSRAVDFLKYGLGNLYYTVDKVDEAIKYYDQVSDENLKADAYLMMAQSYVKKHDYKRAIVYGLTAYEARPSDPEIAQVLGDALLATGEFKEAAKYYDQILTRHPGRADTQFNRGLVAMAMNEPYTEYLEQAQQLDPDYYKASEQRIEEIKATLQQLNLDEN</sequence>
<dbReference type="Proteomes" id="UP000004567">
    <property type="component" value="Unassembled WGS sequence"/>
</dbReference>
<dbReference type="PATRIC" id="fig|1144300.3.peg.1821"/>
<dbReference type="SMART" id="SM00028">
    <property type="entry name" value="TPR"/>
    <property type="match status" value="5"/>
</dbReference>
<evidence type="ECO:0000313" key="4">
    <source>
        <dbReference type="EMBL" id="EHS84692.1"/>
    </source>
</evidence>